<accession>A0A5C8EC26</accession>
<dbReference type="GO" id="GO:0008757">
    <property type="term" value="F:S-adenosylmethionine-dependent methyltransferase activity"/>
    <property type="evidence" value="ECO:0007669"/>
    <property type="project" value="InterPro"/>
</dbReference>
<sequence length="301" mass="36051">MIKTEEELKKLIWWIPSYKIRSKIRSHYDKKFIYDNFSYQKSYIEKMKNRVSFKNKVILDCGGGNIPLEYMKFLGVKKFICLDNISGWYGIDNYITDKEIVSLEDSIEAFKNKDSFIIDAEISKIPDFFNEQFDIIISIDTFEHANNLSESLNKIYNILKPGGQLLSHFAPIFSCIIGHHFYYDKQYNFDTLKEELGYIHLLYDYDEAKEILKNIFTQDKYGELANKFYELFLYQVYKSNIINRIMIDEHMKIYTNSNFNKISIEYPWIYDRTPDNILYKLEEKYGKMRYDVMGIFLQAIK</sequence>
<dbReference type="SUPFAM" id="SSF53335">
    <property type="entry name" value="S-adenosyl-L-methionine-dependent methyltransferases"/>
    <property type="match status" value="1"/>
</dbReference>
<organism evidence="2 3">
    <name type="scientific">Brachyspira pilosicoli</name>
    <name type="common">Serpulina pilosicoli</name>
    <dbReference type="NCBI Taxonomy" id="52584"/>
    <lineage>
        <taxon>Bacteria</taxon>
        <taxon>Pseudomonadati</taxon>
        <taxon>Spirochaetota</taxon>
        <taxon>Spirochaetia</taxon>
        <taxon>Brachyspirales</taxon>
        <taxon>Brachyspiraceae</taxon>
        <taxon>Brachyspira</taxon>
    </lineage>
</organism>
<dbReference type="AlphaFoldDB" id="A0A5C8EC26"/>
<dbReference type="InterPro" id="IPR013216">
    <property type="entry name" value="Methyltransf_11"/>
</dbReference>
<protein>
    <submittedName>
        <fullName evidence="2">Class I SAM-dependent methyltransferase</fullName>
    </submittedName>
</protein>
<evidence type="ECO:0000313" key="2">
    <source>
        <dbReference type="EMBL" id="TXJ35223.1"/>
    </source>
</evidence>
<dbReference type="Pfam" id="PF08241">
    <property type="entry name" value="Methyltransf_11"/>
    <property type="match status" value="1"/>
</dbReference>
<comment type="caution">
    <text evidence="2">The sequence shown here is derived from an EMBL/GenBank/DDBJ whole genome shotgun (WGS) entry which is preliminary data.</text>
</comment>
<keyword evidence="2" id="KW-0489">Methyltransferase</keyword>
<dbReference type="InterPro" id="IPR029063">
    <property type="entry name" value="SAM-dependent_MTases_sf"/>
</dbReference>
<reference evidence="2 3" key="1">
    <citation type="journal article" date="1992" name="Lakartidningen">
        <title>[Penicillin V and not amoxicillin is the first choice preparation in acute otitis].</title>
        <authorList>
            <person name="Kamme C."/>
            <person name="Lundgren K."/>
            <person name="Prellner K."/>
        </authorList>
    </citation>
    <scope>NUCLEOTIDE SEQUENCE [LARGE SCALE GENOMIC DNA]</scope>
    <source>
        <strain evidence="2 3">PC5538III-hc</strain>
    </source>
</reference>
<dbReference type="GO" id="GO:0032259">
    <property type="term" value="P:methylation"/>
    <property type="evidence" value="ECO:0007669"/>
    <property type="project" value="UniProtKB-KW"/>
</dbReference>
<proteinExistence type="predicted"/>
<dbReference type="CDD" id="cd02440">
    <property type="entry name" value="AdoMet_MTases"/>
    <property type="match status" value="1"/>
</dbReference>
<dbReference type="Proteomes" id="UP000323176">
    <property type="component" value="Unassembled WGS sequence"/>
</dbReference>
<feature type="domain" description="Methyltransferase type 11" evidence="1">
    <location>
        <begin position="114"/>
        <end position="166"/>
    </location>
</feature>
<name>A0A5C8EC26_BRAPL</name>
<dbReference type="Gene3D" id="3.40.50.150">
    <property type="entry name" value="Vaccinia Virus protein VP39"/>
    <property type="match status" value="1"/>
</dbReference>
<keyword evidence="2" id="KW-0808">Transferase</keyword>
<dbReference type="EMBL" id="SAXY01000078">
    <property type="protein sequence ID" value="TXJ35223.1"/>
    <property type="molecule type" value="Genomic_DNA"/>
</dbReference>
<dbReference type="OrthoDB" id="317522at2"/>
<evidence type="ECO:0000259" key="1">
    <source>
        <dbReference type="Pfam" id="PF08241"/>
    </source>
</evidence>
<gene>
    <name evidence="2" type="ORF">EPJ72_12505</name>
</gene>
<evidence type="ECO:0000313" key="3">
    <source>
        <dbReference type="Proteomes" id="UP000323176"/>
    </source>
</evidence>